<sequence length="75" mass="8723">MTETKGNQTFQSEFHRRYVGGEGEVVERPMAVLSTQVIDAKTYQDVLSEYRWYMRDPKAELPEEIVEILKTIGKV</sequence>
<name>A0A0G1P4G4_9BACT</name>
<dbReference type="AlphaFoldDB" id="A0A0G1P4G4"/>
<comment type="caution">
    <text evidence="1">The sequence shown here is derived from an EMBL/GenBank/DDBJ whole genome shotgun (WGS) entry which is preliminary data.</text>
</comment>
<proteinExistence type="predicted"/>
<dbReference type="EMBL" id="LCMC01000050">
    <property type="protein sequence ID" value="KKU27492.1"/>
    <property type="molecule type" value="Genomic_DNA"/>
</dbReference>
<accession>A0A0G1P4G4</accession>
<reference evidence="1 2" key="1">
    <citation type="journal article" date="2015" name="Nature">
        <title>rRNA introns, odd ribosomes, and small enigmatic genomes across a large radiation of phyla.</title>
        <authorList>
            <person name="Brown C.T."/>
            <person name="Hug L.A."/>
            <person name="Thomas B.C."/>
            <person name="Sharon I."/>
            <person name="Castelle C.J."/>
            <person name="Singh A."/>
            <person name="Wilkins M.J."/>
            <person name="Williams K.H."/>
            <person name="Banfield J.F."/>
        </authorList>
    </citation>
    <scope>NUCLEOTIDE SEQUENCE [LARGE SCALE GENOMIC DNA]</scope>
</reference>
<evidence type="ECO:0000313" key="1">
    <source>
        <dbReference type="EMBL" id="KKU27492.1"/>
    </source>
</evidence>
<gene>
    <name evidence="1" type="ORF">UX41_C0050G0006</name>
</gene>
<evidence type="ECO:0000313" key="2">
    <source>
        <dbReference type="Proteomes" id="UP000034510"/>
    </source>
</evidence>
<dbReference type="Proteomes" id="UP000034510">
    <property type="component" value="Unassembled WGS sequence"/>
</dbReference>
<organism evidence="1 2">
    <name type="scientific">Candidatus Collierbacteria bacterium GW2011_GWE1_46_18</name>
    <dbReference type="NCBI Taxonomy" id="1618399"/>
    <lineage>
        <taxon>Bacteria</taxon>
        <taxon>Candidatus Collieribacteriota</taxon>
    </lineage>
</organism>
<protein>
    <submittedName>
        <fullName evidence="1">Uncharacterized protein</fullName>
    </submittedName>
</protein>